<reference evidence="3" key="1">
    <citation type="journal article" date="2019" name="Int. J. Syst. Evol. Microbiol.">
        <title>The Global Catalogue of Microorganisms (GCM) 10K type strain sequencing project: providing services to taxonomists for standard genome sequencing and annotation.</title>
        <authorList>
            <consortium name="The Broad Institute Genomics Platform"/>
            <consortium name="The Broad Institute Genome Sequencing Center for Infectious Disease"/>
            <person name="Wu L."/>
            <person name="Ma J."/>
        </authorList>
    </citation>
    <scope>NUCLEOTIDE SEQUENCE [LARGE SCALE GENOMIC DNA]</scope>
    <source>
        <strain evidence="3">KCTC 52232</strain>
    </source>
</reference>
<proteinExistence type="predicted"/>
<feature type="domain" description="Glycosyltransferase 2-like" evidence="1">
    <location>
        <begin position="7"/>
        <end position="170"/>
    </location>
</feature>
<dbReference type="InterPro" id="IPR050834">
    <property type="entry name" value="Glycosyltransf_2"/>
</dbReference>
<comment type="caution">
    <text evidence="2">The sequence shown here is derived from an EMBL/GenBank/DDBJ whole genome shotgun (WGS) entry which is preliminary data.</text>
</comment>
<dbReference type="EMBL" id="JBHUON010000005">
    <property type="protein sequence ID" value="MFD2864289.1"/>
    <property type="molecule type" value="Genomic_DNA"/>
</dbReference>
<dbReference type="CDD" id="cd00761">
    <property type="entry name" value="Glyco_tranf_GTA_type"/>
    <property type="match status" value="1"/>
</dbReference>
<evidence type="ECO:0000313" key="3">
    <source>
        <dbReference type="Proteomes" id="UP001597601"/>
    </source>
</evidence>
<dbReference type="InterPro" id="IPR029044">
    <property type="entry name" value="Nucleotide-diphossugar_trans"/>
</dbReference>
<dbReference type="SUPFAM" id="SSF53448">
    <property type="entry name" value="Nucleotide-diphospho-sugar transferases"/>
    <property type="match status" value="1"/>
</dbReference>
<dbReference type="Proteomes" id="UP001597601">
    <property type="component" value="Unassembled WGS sequence"/>
</dbReference>
<protein>
    <submittedName>
        <fullName evidence="2">Glycosyltransferase family 2 protein</fullName>
    </submittedName>
</protein>
<dbReference type="InterPro" id="IPR001173">
    <property type="entry name" value="Glyco_trans_2-like"/>
</dbReference>
<sequence>MLMPNVSFFIPAYNCAATIAEAVESIMATNFTAGDELIITNDCSTDNTAEVILALQAKYPAIKIFTHKRNKGGAAARNTSVENSGNDLLFCLDADNVLTANSINPLKEYLLAMQADVASFQYQHFFIEDKLQPNYIWHLPEGLFDTELYYNGGNTPGQHGNYLFTKQSWVNALGYAEGSGALDTYTFGLRQAITGARAVILKDTHYYHRLDHQNSYWMRDAEANLWSVSVKATHALNPFFDRIDEKYLIYMLGSGRYTWFYHRGKKPIKIIAPGAKREFYHQLHLRIQNAIYPKQGIIIRGVNKLKRMLKYGGR</sequence>
<dbReference type="Pfam" id="PF00535">
    <property type="entry name" value="Glycos_transf_2"/>
    <property type="match status" value="1"/>
</dbReference>
<dbReference type="PANTHER" id="PTHR43685:SF2">
    <property type="entry name" value="GLYCOSYLTRANSFERASE 2-LIKE DOMAIN-CONTAINING PROTEIN"/>
    <property type="match status" value="1"/>
</dbReference>
<evidence type="ECO:0000313" key="2">
    <source>
        <dbReference type="EMBL" id="MFD2864289.1"/>
    </source>
</evidence>
<name>A0ABW5XMR9_9SPHI</name>
<keyword evidence="3" id="KW-1185">Reference proteome</keyword>
<dbReference type="PANTHER" id="PTHR43685">
    <property type="entry name" value="GLYCOSYLTRANSFERASE"/>
    <property type="match status" value="1"/>
</dbReference>
<dbReference type="Gene3D" id="3.90.550.10">
    <property type="entry name" value="Spore Coat Polysaccharide Biosynthesis Protein SpsA, Chain A"/>
    <property type="match status" value="1"/>
</dbReference>
<accession>A0ABW5XMR9</accession>
<gene>
    <name evidence="2" type="ORF">ACFSYC_06265</name>
</gene>
<evidence type="ECO:0000259" key="1">
    <source>
        <dbReference type="Pfam" id="PF00535"/>
    </source>
</evidence>
<organism evidence="2 3">
    <name type="scientific">Mucilaginibacter antarcticus</name>
    <dbReference type="NCBI Taxonomy" id="1855725"/>
    <lineage>
        <taxon>Bacteria</taxon>
        <taxon>Pseudomonadati</taxon>
        <taxon>Bacteroidota</taxon>
        <taxon>Sphingobacteriia</taxon>
        <taxon>Sphingobacteriales</taxon>
        <taxon>Sphingobacteriaceae</taxon>
        <taxon>Mucilaginibacter</taxon>
    </lineage>
</organism>